<dbReference type="Proteomes" id="UP001241758">
    <property type="component" value="Unassembled WGS sequence"/>
</dbReference>
<feature type="transmembrane region" description="Helical" evidence="1">
    <location>
        <begin position="42"/>
        <end position="63"/>
    </location>
</feature>
<dbReference type="EMBL" id="JASCTH010000032">
    <property type="protein sequence ID" value="MDI6104322.1"/>
    <property type="molecule type" value="Genomic_DNA"/>
</dbReference>
<keyword evidence="1" id="KW-0812">Transmembrane</keyword>
<evidence type="ECO:0000256" key="1">
    <source>
        <dbReference type="SAM" id="Phobius"/>
    </source>
</evidence>
<comment type="caution">
    <text evidence="2">The sequence shown here is derived from an EMBL/GenBank/DDBJ whole genome shotgun (WGS) entry which is preliminary data.</text>
</comment>
<protein>
    <submittedName>
        <fullName evidence="2">Uncharacterized protein</fullName>
    </submittedName>
</protein>
<evidence type="ECO:0000313" key="3">
    <source>
        <dbReference type="Proteomes" id="UP001241758"/>
    </source>
</evidence>
<proteinExistence type="predicted"/>
<reference evidence="2 3" key="1">
    <citation type="submission" date="2023-05" db="EMBL/GenBank/DDBJ databases">
        <title>Actinoplanes sp. NEAU-A12 genome sequencing.</title>
        <authorList>
            <person name="Wang Z.-S."/>
        </authorList>
    </citation>
    <scope>NUCLEOTIDE SEQUENCE [LARGE SCALE GENOMIC DNA]</scope>
    <source>
        <strain evidence="2 3">NEAU-A12</strain>
    </source>
</reference>
<gene>
    <name evidence="2" type="ORF">QLQ12_37590</name>
</gene>
<name>A0ABT6WX56_9ACTN</name>
<keyword evidence="3" id="KW-1185">Reference proteome</keyword>
<organism evidence="2 3">
    <name type="scientific">Actinoplanes sandaracinus</name>
    <dbReference type="NCBI Taxonomy" id="3045177"/>
    <lineage>
        <taxon>Bacteria</taxon>
        <taxon>Bacillati</taxon>
        <taxon>Actinomycetota</taxon>
        <taxon>Actinomycetes</taxon>
        <taxon>Micromonosporales</taxon>
        <taxon>Micromonosporaceae</taxon>
        <taxon>Actinoplanes</taxon>
    </lineage>
</organism>
<accession>A0ABT6WX56</accession>
<evidence type="ECO:0000313" key="2">
    <source>
        <dbReference type="EMBL" id="MDI6104322.1"/>
    </source>
</evidence>
<sequence length="65" mass="7310">MNDSTPADLPLTHIRDWTLRDGQWEATEASPLPFADDKRRSWSVATPFTLVVLTLLSAMVVLVTR</sequence>
<keyword evidence="1" id="KW-0472">Membrane</keyword>
<keyword evidence="1" id="KW-1133">Transmembrane helix</keyword>
<dbReference type="RefSeq" id="WP_282765687.1">
    <property type="nucleotide sequence ID" value="NZ_JASCTH010000032.1"/>
</dbReference>